<dbReference type="EMBL" id="LELK01000001">
    <property type="protein sequence ID" value="KMM38740.1"/>
    <property type="molecule type" value="Genomic_DNA"/>
</dbReference>
<evidence type="ECO:0000256" key="5">
    <source>
        <dbReference type="ARBA" id="ARBA00022630"/>
    </source>
</evidence>
<comment type="function">
    <text evidence="15">Responsible for channeling the electrons from the oxidation of dihydroorotate from the FMN redox center in the PyrD type B subunit to the ultimate electron acceptor NAD(+).</text>
</comment>
<feature type="binding site" evidence="15 17">
    <location>
        <position position="217"/>
    </location>
    <ligand>
        <name>[2Fe-2S] cluster</name>
        <dbReference type="ChEBI" id="CHEBI:190135"/>
    </ligand>
</feature>
<organism evidence="19 20">
    <name type="scientific">Guptibacillus hwajinpoensis</name>
    <dbReference type="NCBI Taxonomy" id="208199"/>
    <lineage>
        <taxon>Bacteria</taxon>
        <taxon>Bacillati</taxon>
        <taxon>Bacillota</taxon>
        <taxon>Bacilli</taxon>
        <taxon>Bacillales</taxon>
        <taxon>Guptibacillaceae</taxon>
        <taxon>Guptibacillus</taxon>
    </lineage>
</organism>
<comment type="similarity">
    <text evidence="2 15">Belongs to the PyrK family.</text>
</comment>
<feature type="binding site" evidence="15 17">
    <location>
        <position position="225"/>
    </location>
    <ligand>
        <name>[2Fe-2S] cluster</name>
        <dbReference type="ChEBI" id="CHEBI:190135"/>
    </ligand>
</feature>
<accession>A0A0J6D080</accession>
<comment type="cofactor">
    <cofactor evidence="17">
        <name>[2Fe-2S] cluster</name>
        <dbReference type="ChEBI" id="CHEBI:190135"/>
    </cofactor>
    <text evidence="17">Binds 1 [2Fe-2S] cluster per subunit.</text>
</comment>
<dbReference type="SUPFAM" id="SSF52343">
    <property type="entry name" value="Ferredoxin reductase-like, C-terminal NADP-linked domain"/>
    <property type="match status" value="1"/>
</dbReference>
<dbReference type="OrthoDB" id="9778346at2"/>
<comment type="cofactor">
    <cofactor evidence="15 16">
        <name>FAD</name>
        <dbReference type="ChEBI" id="CHEBI:57692"/>
    </cofactor>
    <text evidence="15 16">Binds 1 FAD per subunit.</text>
</comment>
<dbReference type="InterPro" id="IPR037117">
    <property type="entry name" value="Dihydroorotate_DH_ele_sf"/>
</dbReference>
<reference evidence="19" key="1">
    <citation type="submission" date="2015-06" db="EMBL/GenBank/DDBJ databases">
        <authorList>
            <person name="Liu B."/>
            <person name="Wang J."/>
            <person name="Zhu Y."/>
            <person name="Liu G."/>
            <person name="Chen Q."/>
            <person name="Zheng C."/>
            <person name="Che J."/>
            <person name="Ge C."/>
            <person name="Shi H."/>
            <person name="Pan Z."/>
            <person name="Liu X."/>
        </authorList>
    </citation>
    <scope>NUCLEOTIDE SEQUENCE [LARGE SCALE GENOMIC DNA]</scope>
    <source>
        <strain evidence="19">DSM 16346</strain>
    </source>
</reference>
<evidence type="ECO:0000259" key="18">
    <source>
        <dbReference type="PROSITE" id="PS51384"/>
    </source>
</evidence>
<keyword evidence="12 15" id="KW-0411">Iron-sulfur</keyword>
<keyword evidence="20" id="KW-1185">Reference proteome</keyword>
<dbReference type="GO" id="GO:0050660">
    <property type="term" value="F:flavin adenine dinucleotide binding"/>
    <property type="evidence" value="ECO:0007669"/>
    <property type="project" value="InterPro"/>
</dbReference>
<keyword evidence="6 15" id="KW-0001">2Fe-2S</keyword>
<evidence type="ECO:0000256" key="17">
    <source>
        <dbReference type="PIRSR" id="PIRSR006816-2"/>
    </source>
</evidence>
<dbReference type="PRINTS" id="PR00409">
    <property type="entry name" value="PHDIOXRDTASE"/>
</dbReference>
<dbReference type="PATRIC" id="fig|157733.3.peg.3350"/>
<evidence type="ECO:0000313" key="19">
    <source>
        <dbReference type="EMBL" id="KMM38740.1"/>
    </source>
</evidence>
<evidence type="ECO:0000256" key="13">
    <source>
        <dbReference type="ARBA" id="ARBA00069792"/>
    </source>
</evidence>
<evidence type="ECO:0000256" key="14">
    <source>
        <dbReference type="ARBA" id="ARBA00082223"/>
    </source>
</evidence>
<feature type="binding site" evidence="15 16">
    <location>
        <begin position="52"/>
        <end position="55"/>
    </location>
    <ligand>
        <name>FAD</name>
        <dbReference type="ChEBI" id="CHEBI:57692"/>
    </ligand>
</feature>
<sequence length="255" mass="27654">MRQLKAELVSQTEIAYSIFEVIVYHEAIDEQFQPGQFVHVKAGNGYDPLLRRPISICHIDPEKHLLTMIYRAEGKGTRLLAKMVPGGVVDLLGPLGQGFPVESVGAGDTAWLVGGGIGVPPLYYLSEELTKRGVTVKHVHGFQTESVVFYEEKFKALGPVTITTADGSYGEKGFVTTQLDHDADYLFACGPSPMLRALESYPAKKGVYLSLEQRMGCGIGACLACVCHVQGDETGLAYRKVCSDGPVFRAGEVVL</sequence>
<dbReference type="UniPathway" id="UPA00070">
    <property type="reaction ID" value="UER00945"/>
</dbReference>
<dbReference type="Gene3D" id="2.10.240.10">
    <property type="entry name" value="Dihydroorotate dehydrogenase, electron transfer subunit"/>
    <property type="match status" value="1"/>
</dbReference>
<comment type="subunit">
    <text evidence="3 15">Heterotetramer of 2 PyrK and 2 PyrD type B subunits.</text>
</comment>
<dbReference type="GO" id="GO:0051537">
    <property type="term" value="F:2 iron, 2 sulfur cluster binding"/>
    <property type="evidence" value="ECO:0007669"/>
    <property type="project" value="UniProtKB-KW"/>
</dbReference>
<dbReference type="HAMAP" id="MF_01211">
    <property type="entry name" value="DHODB_Fe_S_bind"/>
    <property type="match status" value="1"/>
</dbReference>
<feature type="binding site" evidence="15 16">
    <location>
        <begin position="76"/>
        <end position="77"/>
    </location>
    <ligand>
        <name>FAD</name>
        <dbReference type="ChEBI" id="CHEBI:57692"/>
    </ligand>
</feature>
<keyword evidence="8 15" id="KW-0274">FAD</keyword>
<evidence type="ECO:0000256" key="11">
    <source>
        <dbReference type="ARBA" id="ARBA00023004"/>
    </source>
</evidence>
<dbReference type="GO" id="GO:0016491">
    <property type="term" value="F:oxidoreductase activity"/>
    <property type="evidence" value="ECO:0007669"/>
    <property type="project" value="InterPro"/>
</dbReference>
<dbReference type="STRING" id="157733.AB986_05560"/>
<dbReference type="FunFam" id="2.10.240.10:FF:000001">
    <property type="entry name" value="Dihydroorotate dehydrogenase B (NAD(+)), electron transfer subunit"/>
    <property type="match status" value="1"/>
</dbReference>
<evidence type="ECO:0000313" key="20">
    <source>
        <dbReference type="Proteomes" id="UP000035996"/>
    </source>
</evidence>
<dbReference type="AlphaFoldDB" id="A0A0J6D080"/>
<feature type="binding site" evidence="15 16">
    <location>
        <begin position="69"/>
        <end position="71"/>
    </location>
    <ligand>
        <name>FAD</name>
        <dbReference type="ChEBI" id="CHEBI:57692"/>
    </ligand>
</feature>
<comment type="pathway">
    <text evidence="1 15">Pyrimidine metabolism; UMP biosynthesis via de novo pathway; orotate from (S)-dihydroorotate (NAD(+) route): step 1/1.</text>
</comment>
<comment type="caution">
    <text evidence="19">The sequence shown here is derived from an EMBL/GenBank/DDBJ whole genome shotgun (WGS) entry which is preliminary data.</text>
</comment>
<evidence type="ECO:0000256" key="8">
    <source>
        <dbReference type="ARBA" id="ARBA00022827"/>
    </source>
</evidence>
<evidence type="ECO:0000256" key="15">
    <source>
        <dbReference type="HAMAP-Rule" id="MF_01211"/>
    </source>
</evidence>
<keyword evidence="7 15" id="KW-0479">Metal-binding</keyword>
<name>A0A0J6D080_9BACL</name>
<comment type="cofactor">
    <cofactor evidence="15">
        <name>[2Fe-2S] cluster</name>
        <dbReference type="ChEBI" id="CHEBI:190135"/>
    </cofactor>
    <text evidence="15">Binds 1 [2Fe-2S] cluster per subunit.</text>
</comment>
<dbReference type="InterPro" id="IPR023455">
    <property type="entry name" value="Dihydroorotate_DHASE_ETsu"/>
</dbReference>
<dbReference type="GO" id="GO:0044205">
    <property type="term" value="P:'de novo' UMP biosynthetic process"/>
    <property type="evidence" value="ECO:0007669"/>
    <property type="project" value="UniProtKB-UniRule"/>
</dbReference>
<feature type="domain" description="FAD-binding FR-type" evidence="18">
    <location>
        <begin position="1"/>
        <end position="101"/>
    </location>
</feature>
<dbReference type="RefSeq" id="WP_048309859.1">
    <property type="nucleotide sequence ID" value="NZ_CP119526.1"/>
</dbReference>
<gene>
    <name evidence="15" type="primary">pyrK</name>
    <name evidence="19" type="ORF">AB986_05560</name>
</gene>
<keyword evidence="4 15" id="KW-0813">Transport</keyword>
<evidence type="ECO:0000256" key="2">
    <source>
        <dbReference type="ARBA" id="ARBA00006422"/>
    </source>
</evidence>
<feature type="binding site" evidence="15 17">
    <location>
        <position position="242"/>
    </location>
    <ligand>
        <name>[2Fe-2S] cluster</name>
        <dbReference type="ChEBI" id="CHEBI:190135"/>
    </ligand>
</feature>
<keyword evidence="5 15" id="KW-0285">Flavoprotein</keyword>
<dbReference type="Gene3D" id="3.40.50.80">
    <property type="entry name" value="Nucleotide-binding domain of ferredoxin-NADP reductase (FNR) module"/>
    <property type="match status" value="1"/>
</dbReference>
<evidence type="ECO:0000256" key="12">
    <source>
        <dbReference type="ARBA" id="ARBA00023014"/>
    </source>
</evidence>
<dbReference type="PIRSF" id="PIRSF006816">
    <property type="entry name" value="Cyc3_hyd_g"/>
    <property type="match status" value="1"/>
</dbReference>
<dbReference type="InterPro" id="IPR050353">
    <property type="entry name" value="PyrK_electron_transfer"/>
</dbReference>
<dbReference type="GO" id="GO:0046872">
    <property type="term" value="F:metal ion binding"/>
    <property type="evidence" value="ECO:0007669"/>
    <property type="project" value="UniProtKB-KW"/>
</dbReference>
<dbReference type="InterPro" id="IPR039261">
    <property type="entry name" value="FNR_nucleotide-bd"/>
</dbReference>
<proteinExistence type="inferred from homology"/>
<evidence type="ECO:0000256" key="1">
    <source>
        <dbReference type="ARBA" id="ARBA00004715"/>
    </source>
</evidence>
<dbReference type="SUPFAM" id="SSF63380">
    <property type="entry name" value="Riboflavin synthase domain-like"/>
    <property type="match status" value="1"/>
</dbReference>
<dbReference type="NCBIfam" id="NF000799">
    <property type="entry name" value="PRK00054.1-4"/>
    <property type="match status" value="1"/>
</dbReference>
<dbReference type="InterPro" id="IPR019480">
    <property type="entry name" value="Dihydroorotate_DH_Fe-S-bd"/>
</dbReference>
<evidence type="ECO:0000256" key="16">
    <source>
        <dbReference type="PIRSR" id="PIRSR006816-1"/>
    </source>
</evidence>
<feature type="binding site" evidence="15 17">
    <location>
        <position position="222"/>
    </location>
    <ligand>
        <name>[2Fe-2S] cluster</name>
        <dbReference type="ChEBI" id="CHEBI:190135"/>
    </ligand>
</feature>
<dbReference type="InterPro" id="IPR017927">
    <property type="entry name" value="FAD-bd_FR_type"/>
</dbReference>
<evidence type="ECO:0000256" key="9">
    <source>
        <dbReference type="ARBA" id="ARBA00022975"/>
    </source>
</evidence>
<dbReference type="PROSITE" id="PS51384">
    <property type="entry name" value="FAD_FR"/>
    <property type="match status" value="1"/>
</dbReference>
<keyword evidence="9 15" id="KW-0665">Pyrimidine biosynthesis</keyword>
<keyword evidence="11 15" id="KW-0408">Iron</keyword>
<dbReference type="CDD" id="cd06218">
    <property type="entry name" value="DHOD_e_trans"/>
    <property type="match status" value="1"/>
</dbReference>
<dbReference type="Pfam" id="PF10418">
    <property type="entry name" value="DHODB_Fe-S_bind"/>
    <property type="match status" value="1"/>
</dbReference>
<dbReference type="InterPro" id="IPR012165">
    <property type="entry name" value="Cyt_c3_hydrogenase_gsu"/>
</dbReference>
<dbReference type="PANTHER" id="PTHR43513:SF3">
    <property type="entry name" value="DIHYDROOROTATE DEHYDROGENASE B (NAD(+)), ELECTRON TRANSFER SUBUNIT-RELATED"/>
    <property type="match status" value="1"/>
</dbReference>
<evidence type="ECO:0000256" key="7">
    <source>
        <dbReference type="ARBA" id="ARBA00022723"/>
    </source>
</evidence>
<dbReference type="Proteomes" id="UP000035996">
    <property type="component" value="Unassembled WGS sequence"/>
</dbReference>
<evidence type="ECO:0000256" key="6">
    <source>
        <dbReference type="ARBA" id="ARBA00022714"/>
    </source>
</evidence>
<dbReference type="GO" id="GO:0009055">
    <property type="term" value="F:electron transfer activity"/>
    <property type="evidence" value="ECO:0007669"/>
    <property type="project" value="UniProtKB-UniRule"/>
</dbReference>
<protein>
    <recommendedName>
        <fullName evidence="13 15">Dihydroorotate dehydrogenase B (NAD(+)), electron transfer subunit</fullName>
    </recommendedName>
    <alternativeName>
        <fullName evidence="14 15">Dihydroorotate oxidase B, electron transfer subunit</fullName>
    </alternativeName>
</protein>
<dbReference type="InterPro" id="IPR017938">
    <property type="entry name" value="Riboflavin_synthase-like_b-brl"/>
</dbReference>
<evidence type="ECO:0000256" key="4">
    <source>
        <dbReference type="ARBA" id="ARBA00022448"/>
    </source>
</evidence>
<evidence type="ECO:0000256" key="3">
    <source>
        <dbReference type="ARBA" id="ARBA00011669"/>
    </source>
</evidence>
<keyword evidence="10 15" id="KW-0249">Electron transport</keyword>
<dbReference type="PANTHER" id="PTHR43513">
    <property type="entry name" value="DIHYDROOROTATE DEHYDROGENASE B (NAD(+)), ELECTRON TRANSFER SUBUNIT"/>
    <property type="match status" value="1"/>
</dbReference>
<dbReference type="Gene3D" id="2.40.30.10">
    <property type="entry name" value="Translation factors"/>
    <property type="match status" value="1"/>
</dbReference>
<evidence type="ECO:0000256" key="10">
    <source>
        <dbReference type="ARBA" id="ARBA00022982"/>
    </source>
</evidence>